<dbReference type="Proteomes" id="UP000653156">
    <property type="component" value="Chromosome"/>
</dbReference>
<evidence type="ECO:0000313" key="2">
    <source>
        <dbReference type="EMBL" id="QRQ82090.1"/>
    </source>
</evidence>
<gene>
    <name evidence="2" type="ORF">JQU52_01200</name>
</gene>
<accession>A0A892ZHW2</accession>
<dbReference type="RefSeq" id="WP_230339384.1">
    <property type="nucleotide sequence ID" value="NZ_CP069798.1"/>
</dbReference>
<organism evidence="2 3">
    <name type="scientific">Paralysiella testudinis</name>
    <dbReference type="NCBI Taxonomy" id="2809020"/>
    <lineage>
        <taxon>Bacteria</taxon>
        <taxon>Pseudomonadati</taxon>
        <taxon>Pseudomonadota</taxon>
        <taxon>Betaproteobacteria</taxon>
        <taxon>Neisseriales</taxon>
        <taxon>Neisseriaceae</taxon>
        <taxon>Paralysiella</taxon>
    </lineage>
</organism>
<reference evidence="2" key="1">
    <citation type="submission" date="2021-02" db="EMBL/GenBank/DDBJ databases">
        <title>Neisseriaceae sp. 26B isolated from the cloaca of a Common Toad-headed Turtle (Mesoclemmys nasuta).</title>
        <authorList>
            <person name="Spergser J."/>
            <person name="Busse H.-J."/>
        </authorList>
    </citation>
    <scope>NUCLEOTIDE SEQUENCE</scope>
    <source>
        <strain evidence="2">26B</strain>
    </source>
</reference>
<name>A0A892ZHW2_9NEIS</name>
<proteinExistence type="predicted"/>
<keyword evidence="3" id="KW-1185">Reference proteome</keyword>
<dbReference type="AlphaFoldDB" id="A0A892ZHW2"/>
<evidence type="ECO:0000256" key="1">
    <source>
        <dbReference type="SAM" id="Coils"/>
    </source>
</evidence>
<protein>
    <submittedName>
        <fullName evidence="2">Uncharacterized protein</fullName>
    </submittedName>
</protein>
<dbReference type="KEGG" id="ptes:JQU52_01200"/>
<feature type="coiled-coil region" evidence="1">
    <location>
        <begin position="8"/>
        <end position="35"/>
    </location>
</feature>
<sequence>MPTMTKELADKLWQLKNLDNQYSELRQELQAWLEEACDGYLTGWLRASLEKGEAFTLVALKASLDRPQFGSANEDNIALWHQLNEVKRLISVYELRANQTWVQNK</sequence>
<evidence type="ECO:0000313" key="3">
    <source>
        <dbReference type="Proteomes" id="UP000653156"/>
    </source>
</evidence>
<keyword evidence="1" id="KW-0175">Coiled coil</keyword>
<dbReference type="EMBL" id="CP069798">
    <property type="protein sequence ID" value="QRQ82090.1"/>
    <property type="molecule type" value="Genomic_DNA"/>
</dbReference>